<name>W4FGB2_APHAT</name>
<dbReference type="RefSeq" id="XP_009844639.1">
    <property type="nucleotide sequence ID" value="XM_009846337.1"/>
</dbReference>
<dbReference type="OrthoDB" id="79508at2759"/>
<sequence length="393" mass="43784">MVLTQSELSSLAPFVKTTTQRRRFLVLCALSYVERPVIPDIRYNLNAVSDANALLDFRFDVMGIKKLGYLLGLPAVVITTQRYRASRDEAMCILLGRLAFPTRLHTITANQELHHPPLKPDVSSVRILGGANGKHVSLYTKIPYNTLMRIVRQTKAGTNKAPQRRGPKPVLPAECERDLVQWIVAMQQDGHPPDRHDILVKANKLAREFDPLQSLTDDSGSMYTISKTVALRIASRAWTSHIVPTNVISGFRTTGLCPLSHDQMVKRYSLFKDCGVPRSYLHADWIVRRQVIRAMILCLPARETKTRGSSRKTVDVGGRLLTLALLHKMDATKKERLEAAQRKNALKAKRKNKRGGIVLSPLALKWASIAAKLGMAPLSNGTVMSCEATEVVV</sequence>
<evidence type="ECO:0008006" key="2">
    <source>
        <dbReference type="Google" id="ProtNLM"/>
    </source>
</evidence>
<dbReference type="AlphaFoldDB" id="W4FGB2"/>
<protein>
    <recommendedName>
        <fullName evidence="2">HTH CENPB-type domain-containing protein</fullName>
    </recommendedName>
</protein>
<dbReference type="GeneID" id="20819523"/>
<gene>
    <name evidence="1" type="ORF">H257_17527</name>
</gene>
<reference evidence="1" key="1">
    <citation type="submission" date="2013-12" db="EMBL/GenBank/DDBJ databases">
        <title>The Genome Sequence of Aphanomyces astaci APO3.</title>
        <authorList>
            <consortium name="The Broad Institute Genomics Platform"/>
            <person name="Russ C."/>
            <person name="Tyler B."/>
            <person name="van West P."/>
            <person name="Dieguez-Uribeondo J."/>
            <person name="Young S.K."/>
            <person name="Zeng Q."/>
            <person name="Gargeya S."/>
            <person name="Fitzgerald M."/>
            <person name="Abouelleil A."/>
            <person name="Alvarado L."/>
            <person name="Chapman S.B."/>
            <person name="Gainer-Dewar J."/>
            <person name="Goldberg J."/>
            <person name="Griggs A."/>
            <person name="Gujja S."/>
            <person name="Hansen M."/>
            <person name="Howarth C."/>
            <person name="Imamovic A."/>
            <person name="Ireland A."/>
            <person name="Larimer J."/>
            <person name="McCowan C."/>
            <person name="Murphy C."/>
            <person name="Pearson M."/>
            <person name="Poon T.W."/>
            <person name="Priest M."/>
            <person name="Roberts A."/>
            <person name="Saif S."/>
            <person name="Shea T."/>
            <person name="Sykes S."/>
            <person name="Wortman J."/>
            <person name="Nusbaum C."/>
            <person name="Birren B."/>
        </authorList>
    </citation>
    <scope>NUCLEOTIDE SEQUENCE [LARGE SCALE GENOMIC DNA]</scope>
    <source>
        <strain evidence="1">APO3</strain>
    </source>
</reference>
<accession>W4FGB2</accession>
<dbReference type="VEuPathDB" id="FungiDB:H257_17527"/>
<dbReference type="EMBL" id="KI913222">
    <property type="protein sequence ID" value="ETV65886.1"/>
    <property type="molecule type" value="Genomic_DNA"/>
</dbReference>
<evidence type="ECO:0000313" key="1">
    <source>
        <dbReference type="EMBL" id="ETV65886.1"/>
    </source>
</evidence>
<proteinExistence type="predicted"/>
<organism evidence="1">
    <name type="scientific">Aphanomyces astaci</name>
    <name type="common">Crayfish plague agent</name>
    <dbReference type="NCBI Taxonomy" id="112090"/>
    <lineage>
        <taxon>Eukaryota</taxon>
        <taxon>Sar</taxon>
        <taxon>Stramenopiles</taxon>
        <taxon>Oomycota</taxon>
        <taxon>Saprolegniomycetes</taxon>
        <taxon>Saprolegniales</taxon>
        <taxon>Verrucalvaceae</taxon>
        <taxon>Aphanomyces</taxon>
    </lineage>
</organism>